<name>A0AAD9QKF6_ACRCE</name>
<dbReference type="PANTHER" id="PTHR15600:SF42">
    <property type="entry name" value="SACSIN"/>
    <property type="match status" value="1"/>
</dbReference>
<organism evidence="2 3">
    <name type="scientific">Acropora cervicornis</name>
    <name type="common">Staghorn coral</name>
    <dbReference type="NCBI Taxonomy" id="6130"/>
    <lineage>
        <taxon>Eukaryota</taxon>
        <taxon>Metazoa</taxon>
        <taxon>Cnidaria</taxon>
        <taxon>Anthozoa</taxon>
        <taxon>Hexacorallia</taxon>
        <taxon>Scleractinia</taxon>
        <taxon>Astrocoeniina</taxon>
        <taxon>Acroporidae</taxon>
        <taxon>Acropora</taxon>
    </lineage>
</organism>
<dbReference type="SUPFAM" id="SSF81593">
    <property type="entry name" value="Nucleotidyltransferase substrate binding subunit/domain"/>
    <property type="match status" value="1"/>
</dbReference>
<sequence length="3873" mass="442341">ACGGKWLYVGEAIFDRLAENDPVELLRSLLLKAHENIATVPSHVLQSIQDFEQFITEVTPSLVRSVLKTVPFSYESLEKEEKLQVLKFVLKDECFSELSGLKLLPVSDGEFVLFSNSDETIYISSREHPPGLIPTLRHRLLDQSLESETLTKLEAVAKAECTQLKLLEKCHIPSLLRESLSGKLRNEDLLEGYPVDQWLKCLWEYLGQHFKTHEDLSLVNNLPLVPVDPSKGALTMLANPSKVVVRCLDDQRLETNVSSVLENFGVIVLESLPDYLKHHPCVLDTYVHRPSVHGVLQAMVVSASDCLGMLSAVLLDMQDRGRGDDVLSLRKFISKTESLEPREKEIISSLPLFEETGQLHSFVSKKDVWGAAPQDADDYLVALPTANKFIDSRADDARRLVTLLDMKPVTIIDFLLHGIFPCVREEAYCGEDIDKVMNVVIRRYDIHSGNRVRLQEEMRDLAFVPTKHRRVKAREIFDPRNERLCHIFAEEDVFPIGEQYNDPTVLAVLQKLGMKSENEITAQDLFQSTRTVSEIPNKRRAEVKSEAIMAYLESYPNKLEEPIDGKELGDVLHENCWISRINQMPDRFPKSLRFTGTAEVKPRFYKPSEIHSADFVDLIGSVRPIVRVQSCGKVAKHFGWDIKPQVTVVVKHLKLVIDCYSQQEKSLYMMMVAKLYSFLVDAEYALVRNSFEEMNIVRWIWNGDGFSAPSEILAEKPLFDLSPYILSLPPEMKQYQTFFAMHGLAVECEAHVLFRVLRLMKEKYEQNNPPIEVNDVKRDLQLSINILNDLRSRNIELPSLGEENVLIPTFVEGDEFVRLAPAESCVYCEREWLQQENDEEEDGYFFVHPSVSNSTAEFFGIRTLGHVMLDPDELGVGEEFGQEEKLTRRLNTLLEEYTDGFAVPKELIQNADDAGATEIKFLYDERQNEDALTCLIDDGMRECQGAAMWVYNDAEFRDEDFENLTKLSGATKEHSTEKIGKFGLGFNAVYNLTDVPMLVSRNYFVILDPHTFYLGKAIRNKSKPGMKIDLNKNVKRLRTFRNQFKPFNGIFGCDLELKEERYSYSGTLFRFPLRTKEQAVKSEIKQLHYDSSQVKALLLKFILGARSLLLFTQNIRKVSILHLPHKGNQPDVIFELTKELSEHGILKKLSVPFRLSPLAENLSENDQLLLTQCNFLKASSEFVKSTELCENSRSDLLQSAFKVNAVSTVSNYGRRFFGDKENLPSGAEKWLVVSSMGIGEAMKFAQQNRGLLSAAGVAVQLAMEPTSVSAPICPPKYPGAVFCYLPLPIESGLPVHVNGAFAVASNRRSLKEKTEDDKDCTGVEWNDVLLKDSVCAAYLDLITHLKPAINKPGSGYLFHSLWPRDCKVQTALTPLSRSFYENLVHRNFQFFSNGTSWVGVKNVAFLHPEFRNDEQIGNTAFEVLKLLVRGDKAVIDLPLEVLDSFKKYGLFQEIQSGQFDGMRFFCELFFPNISTLPQQLRDSLVLYALDDKQRKFDDLMKEYECIPTSPGGITLKRPRHLISPKREAGRLFLPQDERFPHGTQQTFLDPLRMSNLERLGMLTDDIPWLEIAERSESIWSLNQEDSTEAKKRSKTLIEYLEKKLKCEERPPKEIKDRILRAKFLPALQKPQSFPLSWKGNQIRDGNRQVVVAPSESFLKKEKYLVCCSEVLIDLHIPEVVQELLMLNSKKPTVKHVMAQLNEAIAAVSSGSESEELRKTCLKSYKYLQEALKDNQGEILHLLKEKEFILVGRNFCSAKQIAFNLDTDCSPYLQKVPDELVRTCWNFLKAVGVRDVFCAKDFIDSLECIKHKFGEQELDRQSLLVAVRLATQLEKSLEDHEVTIPTDKKRKSIYLPNSDGVMQLVKDLCFDDCQWISKVDNVKLVSPKIPPSTATMLGVKTLRQEALQKQTLGISFGQREKLTNRLKRILTGYPCGKELLKELLQNADDAMATEVCFVKDPRTHPKKYIFDPCWEPLQGPALCVYNNKPFRKADIEGIQNLGQGSKGEDPNKTGQYGVGFNAVYHLTDVPSFMSQGEEIGEVLCVFDPHCQYVPDANPQEPGRMYNTEGMKKVFRDVFSCYLGDHFSLENSTMFRFPLRTQAMANNSQLSKSTFTLNDLTNLMKALQWELFEVLLFLHSVKKITLCDLNEMGNVENSYSVEVVMSDEDSAKREEFNRHRKNMGEQMKIRGFPTKAETCSCSYVINLRDSFENSETWFIVQQLGFENDVPRSVVEAYKRHDLGMLPLGGVACLLEQPSGRTTKSRTKKAFCFLPLPVATGLPVHINGHFALDHEARRNMWRDEKDGCRTDWNETLLNDIIASCYLKLLAEVRSLYRPRLVQGAVPLNGAEQDLVKTLEDYENLFPKKVSQAKDDYWVLLVRSFYQKMNEKQMRLLPVVREEPNKQQVKIKWLPPAGSGKDQAFFDDLKSDRTIKEENQEEMSLSEILIHLGFNLGHSCQDSHCSIGFIPTDVSNTPLLTEKGVEKVLRYCKDAEGFLDNLSGLPLLLTQDNVLRVFDTSSQRFLSQYHDILPQCKEMFVHDRLRLNIFHDQRSKLAYVFKPFNVKGFATYLHHTLPPAYRGRTNYVGWCPDKRSDAEPSRLWIFRVWSFLNEIVTAKELEMGGSRCIQEELEPLLSWSILPGKTQSTALQVSSILDFTIPQTARVLVPLKLGTSLLDCTYWEMNRMHKPLVRVLRKLNPPELDTSVFGDRSYSKLASLARNFIASLEIPESLLYALNHWMTIQPNCLTDKLSPDDCRTLLKYFSDNVDTLKSTNAEREVLRRLPFYLATHGNLISLDNKTIRLLPSGIPRDGISMLQREVNVLFLECVEGLSNLYGFLNFDAVSRVNVYCEFIFPHFKLFSKEAREIHLKYVKDFVLASHFTTDDDKMKIIDCLKISKVVTLEDGSLKRANCFYDPLNELFQIMLPEDKFPPYPFRSLLWLPFMKKIGMVHEVSPALFKKFAEEIAREASVQPTKETDRKSKVLVSRLFTPPHVDNASLLQDISGVRFVLSDSVRSNLLQLHSQYEDQHSHYISFKDSVVADFTEAVWTVAHLLPQWAHPRSYGLQDNFLLSKLNVLSKPSPEMVISHCSVVCCHLAKQNGDMISESEIATRKSVMGEVYKFFNENVSSSYDLKEKIENVPCILVEDGKRFVLAKQTVLNLLEEDEIPPFLFRVPLEFGAYHLFFQNLGCSKSVETSHYALVLEMLYNQCNGKKLLPMEVESSLKAVRGLFERLEGASGEDVPLPSLYLPAVYRFNNGSIGNPSATLHKSTDLIFDDAPRYRSRIGNFNELFVVDLKKTGLQCTTLTNYRDYIVLLPSDSRPKMLSDEVKETLVHQLDSENGDCIAESLKAQLCSEQFIYGILRLMRHANLEKPHLVETVSTTLEAKLRSIRIIGRPKIETHLIHEGHLIPGSQMEVAYFVDKTLDGDEAVWKLYINAEAEEDHSKICLALTQVIAEACEGLLRDAVAYVTEMLRTDPAKIWSVLDDMGIRQDDSYDPLDGNLLPQPGNFIPIEDHHLLNEAFEEFSQGEYVGLELEDPSFEQKDGDATFIYAIITGEVEGQKDATLYTKLYLVKVDRDREPQPKESADLYKFHRIQSIEAYEERTYFSSEQKSEILAHVTEMLENTFRLPERRRRKIIKRLCLQWHPEKSRKDEAFCHQVLQHLKNEVARLKQVELQRTGSESESSQEKAYEAFFDLWTARARRHHASRQSYRKHYEASGGASMIQRRKSEIPPSFSTKNPQPGEASRWFRQAEADLRAAEKDLMTGNPSYEWACFKSHQAAEKALKAAQFADDAFRTRAHSLVRIVFGLGDSELLELARQLENLVVDSTRMRYPDRVSYPQIPNEVYSGETAETAYELARKIVDKVREKVAKL</sequence>
<dbReference type="SMART" id="SM00748">
    <property type="entry name" value="HEPN"/>
    <property type="match status" value="1"/>
</dbReference>
<dbReference type="InterPro" id="IPR036890">
    <property type="entry name" value="HATPase_C_sf"/>
</dbReference>
<feature type="domain" description="HEPN" evidence="1">
    <location>
        <begin position="3751"/>
        <end position="3862"/>
    </location>
</feature>
<dbReference type="Gene3D" id="1.10.287.110">
    <property type="entry name" value="DnaJ domain"/>
    <property type="match status" value="1"/>
</dbReference>
<dbReference type="Gene3D" id="1.20.120.330">
    <property type="entry name" value="Nucleotidyltransferases domain 2"/>
    <property type="match status" value="1"/>
</dbReference>
<dbReference type="SUPFAM" id="SSF55874">
    <property type="entry name" value="ATPase domain of HSP90 chaperone/DNA topoisomerase II/histidine kinase"/>
    <property type="match status" value="2"/>
</dbReference>
<dbReference type="Pfam" id="PF25794">
    <property type="entry name" value="SACS"/>
    <property type="match status" value="2"/>
</dbReference>
<dbReference type="InterPro" id="IPR007842">
    <property type="entry name" value="HEPN_dom"/>
</dbReference>
<evidence type="ECO:0000259" key="1">
    <source>
        <dbReference type="PROSITE" id="PS50910"/>
    </source>
</evidence>
<evidence type="ECO:0000313" key="2">
    <source>
        <dbReference type="EMBL" id="KAK2562570.1"/>
    </source>
</evidence>
<evidence type="ECO:0000313" key="3">
    <source>
        <dbReference type="Proteomes" id="UP001249851"/>
    </source>
</evidence>
<dbReference type="InterPro" id="IPR052972">
    <property type="entry name" value="Sacsin_chaperone_reg"/>
</dbReference>
<dbReference type="InterPro" id="IPR036869">
    <property type="entry name" value="J_dom_sf"/>
</dbReference>
<dbReference type="NCBIfam" id="NF047352">
    <property type="entry name" value="P_loop_sacsin"/>
    <property type="match status" value="2"/>
</dbReference>
<dbReference type="Gene3D" id="3.30.565.10">
    <property type="entry name" value="Histidine kinase-like ATPase, C-terminal domain"/>
    <property type="match status" value="1"/>
</dbReference>
<dbReference type="PROSITE" id="PS50910">
    <property type="entry name" value="HEPN"/>
    <property type="match status" value="1"/>
</dbReference>
<comment type="caution">
    <text evidence="2">The sequence shown here is derived from an EMBL/GenBank/DDBJ whole genome shotgun (WGS) entry which is preliminary data.</text>
</comment>
<protein>
    <submittedName>
        <fullName evidence="2">Sacsin</fullName>
    </submittedName>
</protein>
<keyword evidence="3" id="KW-1185">Reference proteome</keyword>
<reference evidence="2" key="1">
    <citation type="journal article" date="2023" name="G3 (Bethesda)">
        <title>Whole genome assembly and annotation of the endangered Caribbean coral Acropora cervicornis.</title>
        <authorList>
            <person name="Selwyn J.D."/>
            <person name="Vollmer S.V."/>
        </authorList>
    </citation>
    <scope>NUCLEOTIDE SEQUENCE</scope>
    <source>
        <strain evidence="2">K2</strain>
    </source>
</reference>
<gene>
    <name evidence="2" type="ORF">P5673_014252</name>
</gene>
<dbReference type="EMBL" id="JARQWQ010000028">
    <property type="protein sequence ID" value="KAK2562570.1"/>
    <property type="molecule type" value="Genomic_DNA"/>
</dbReference>
<feature type="non-terminal residue" evidence="2">
    <location>
        <position position="1"/>
    </location>
</feature>
<dbReference type="Proteomes" id="UP001249851">
    <property type="component" value="Unassembled WGS sequence"/>
</dbReference>
<dbReference type="InterPro" id="IPR058210">
    <property type="entry name" value="SACS/Nov_dom"/>
</dbReference>
<dbReference type="PANTHER" id="PTHR15600">
    <property type="entry name" value="SACSIN"/>
    <property type="match status" value="1"/>
</dbReference>
<dbReference type="Pfam" id="PF05168">
    <property type="entry name" value="HEPN"/>
    <property type="match status" value="1"/>
</dbReference>
<accession>A0AAD9QKF6</accession>
<reference evidence="2" key="2">
    <citation type="journal article" date="2023" name="Science">
        <title>Genomic signatures of disease resistance in endangered staghorn corals.</title>
        <authorList>
            <person name="Vollmer S.V."/>
            <person name="Selwyn J.D."/>
            <person name="Despard B.A."/>
            <person name="Roesel C.L."/>
        </authorList>
    </citation>
    <scope>NUCLEOTIDE SEQUENCE</scope>
    <source>
        <strain evidence="2">K2</strain>
    </source>
</reference>
<dbReference type="GO" id="GO:0030544">
    <property type="term" value="F:Hsp70 protein binding"/>
    <property type="evidence" value="ECO:0007669"/>
    <property type="project" value="TreeGrafter"/>
</dbReference>
<proteinExistence type="predicted"/>